<keyword evidence="2" id="KW-1185">Reference proteome</keyword>
<gene>
    <name evidence="1" type="ORF">HF964_00375</name>
</gene>
<name>A0A7X6N0Z6_9LACO</name>
<comment type="caution">
    <text evidence="1">The sequence shown here is derived from an EMBL/GenBank/DDBJ whole genome shotgun (WGS) entry which is preliminary data.</text>
</comment>
<proteinExistence type="predicted"/>
<accession>A0A7X6N0Z6</accession>
<protein>
    <submittedName>
        <fullName evidence="1">Uncharacterized protein</fullName>
    </submittedName>
</protein>
<dbReference type="Proteomes" id="UP000549765">
    <property type="component" value="Unassembled WGS sequence"/>
</dbReference>
<evidence type="ECO:0000313" key="2">
    <source>
        <dbReference type="Proteomes" id="UP000549765"/>
    </source>
</evidence>
<reference evidence="1 2" key="1">
    <citation type="submission" date="2020-04" db="EMBL/GenBank/DDBJ databases">
        <title>MicrobeNet Type strains.</title>
        <authorList>
            <person name="Nicholson A.C."/>
        </authorList>
    </citation>
    <scope>NUCLEOTIDE SEQUENCE [LARGE SCALE GENOMIC DNA]</scope>
    <source>
        <strain evidence="1 2">CCUG 61472</strain>
    </source>
</reference>
<dbReference type="RefSeq" id="WP_168721075.1">
    <property type="nucleotide sequence ID" value="NZ_JAAXPN010000001.1"/>
</dbReference>
<evidence type="ECO:0000313" key="1">
    <source>
        <dbReference type="EMBL" id="NKZ23272.1"/>
    </source>
</evidence>
<dbReference type="EMBL" id="JAAXPN010000001">
    <property type="protein sequence ID" value="NKZ23272.1"/>
    <property type="molecule type" value="Genomic_DNA"/>
</dbReference>
<sequence length="159" mass="18523">MFFILIIAVLILVLIIISVIRRHAAKTTTNQLIMASQLPTNQAMRYAQDNLPEVFRQKQPISSTLVANVWGHGVMTFEFIFDDLRITNQVITMIELENILNDYACKNDLNGYRGLKKPFKVTDFWQALDDHKWHIDITYIINQVTLEYTHDIEKLNTRA</sequence>
<organism evidence="1 2">
    <name type="scientific">Periweissella fabalis</name>
    <dbReference type="NCBI Taxonomy" id="1070421"/>
    <lineage>
        <taxon>Bacteria</taxon>
        <taxon>Bacillati</taxon>
        <taxon>Bacillota</taxon>
        <taxon>Bacilli</taxon>
        <taxon>Lactobacillales</taxon>
        <taxon>Lactobacillaceae</taxon>
        <taxon>Periweissella</taxon>
    </lineage>
</organism>
<dbReference type="AlphaFoldDB" id="A0A7X6N0Z6"/>